<dbReference type="InterPro" id="IPR036097">
    <property type="entry name" value="HisK_dim/P_sf"/>
</dbReference>
<dbReference type="SUPFAM" id="SSF47384">
    <property type="entry name" value="Homodimeric domain of signal transducing histidine kinase"/>
    <property type="match status" value="1"/>
</dbReference>
<dbReference type="Pfam" id="PF02518">
    <property type="entry name" value="HATPase_c"/>
    <property type="match status" value="1"/>
</dbReference>
<dbReference type="CDD" id="cd06225">
    <property type="entry name" value="HAMP"/>
    <property type="match status" value="1"/>
</dbReference>
<dbReference type="AlphaFoldDB" id="Q2NCS3"/>
<dbReference type="Gene3D" id="1.10.287.130">
    <property type="match status" value="1"/>
</dbReference>
<evidence type="ECO:0000256" key="2">
    <source>
        <dbReference type="ARBA" id="ARBA00004370"/>
    </source>
</evidence>
<dbReference type="SMART" id="SM00388">
    <property type="entry name" value="HisKA"/>
    <property type="match status" value="1"/>
</dbReference>
<evidence type="ECO:0000256" key="6">
    <source>
        <dbReference type="ARBA" id="ARBA00022692"/>
    </source>
</evidence>
<keyword evidence="10 11" id="KW-0472">Membrane</keyword>
<dbReference type="InterPro" id="IPR003660">
    <property type="entry name" value="HAMP_dom"/>
</dbReference>
<feature type="transmembrane region" description="Helical" evidence="11">
    <location>
        <begin position="221"/>
        <end position="240"/>
    </location>
</feature>
<comment type="catalytic activity">
    <reaction evidence="1">
        <text>ATP + protein L-histidine = ADP + protein N-phospho-L-histidine.</text>
        <dbReference type="EC" id="2.7.13.3"/>
    </reaction>
</comment>
<dbReference type="CDD" id="cd00082">
    <property type="entry name" value="HisKA"/>
    <property type="match status" value="1"/>
</dbReference>
<dbReference type="PANTHER" id="PTHR45436">
    <property type="entry name" value="SENSOR HISTIDINE KINASE YKOH"/>
    <property type="match status" value="1"/>
</dbReference>
<dbReference type="SMART" id="SM00304">
    <property type="entry name" value="HAMP"/>
    <property type="match status" value="1"/>
</dbReference>
<dbReference type="Proteomes" id="UP000008808">
    <property type="component" value="Chromosome"/>
</dbReference>
<dbReference type="STRING" id="314225.ELI_02130"/>
<evidence type="ECO:0000256" key="3">
    <source>
        <dbReference type="ARBA" id="ARBA00012438"/>
    </source>
</evidence>
<protein>
    <recommendedName>
        <fullName evidence="3">histidine kinase</fullName>
        <ecNumber evidence="3">2.7.13.3</ecNumber>
    </recommendedName>
</protein>
<dbReference type="InterPro" id="IPR036890">
    <property type="entry name" value="HATPase_C_sf"/>
</dbReference>
<keyword evidence="6 11" id="KW-0812">Transmembrane</keyword>
<evidence type="ECO:0000256" key="10">
    <source>
        <dbReference type="ARBA" id="ARBA00023136"/>
    </source>
</evidence>
<name>Q2NCS3_ERYLH</name>
<organism evidence="14 15">
    <name type="scientific">Erythrobacter litoralis (strain HTCC2594)</name>
    <dbReference type="NCBI Taxonomy" id="314225"/>
    <lineage>
        <taxon>Bacteria</taxon>
        <taxon>Pseudomonadati</taxon>
        <taxon>Pseudomonadota</taxon>
        <taxon>Alphaproteobacteria</taxon>
        <taxon>Sphingomonadales</taxon>
        <taxon>Erythrobacteraceae</taxon>
        <taxon>Erythrobacter/Porphyrobacter group</taxon>
        <taxon>Erythrobacter</taxon>
    </lineage>
</organism>
<dbReference type="Pfam" id="PF00512">
    <property type="entry name" value="HisKA"/>
    <property type="match status" value="1"/>
</dbReference>
<dbReference type="Gene3D" id="3.30.565.10">
    <property type="entry name" value="Histidine kinase-like ATPase, C-terminal domain"/>
    <property type="match status" value="1"/>
</dbReference>
<feature type="transmembrane region" description="Helical" evidence="11">
    <location>
        <begin position="25"/>
        <end position="47"/>
    </location>
</feature>
<accession>Q2NCS3</accession>
<dbReference type="EMBL" id="CP000157">
    <property type="protein sequence ID" value="ABC62518.1"/>
    <property type="molecule type" value="Genomic_DNA"/>
</dbReference>
<proteinExistence type="predicted"/>
<dbReference type="HOGENOM" id="CLU_000445_89_6_5"/>
<dbReference type="CDD" id="cd00075">
    <property type="entry name" value="HATPase"/>
    <property type="match status" value="1"/>
</dbReference>
<keyword evidence="7 14" id="KW-0418">Kinase</keyword>
<keyword evidence="5" id="KW-0808">Transferase</keyword>
<evidence type="ECO:0000256" key="8">
    <source>
        <dbReference type="ARBA" id="ARBA00022989"/>
    </source>
</evidence>
<dbReference type="PRINTS" id="PR00344">
    <property type="entry name" value="BCTRLSENSOR"/>
</dbReference>
<dbReference type="Pfam" id="PF13755">
    <property type="entry name" value="Sensor_TM1"/>
    <property type="match status" value="1"/>
</dbReference>
<dbReference type="PROSITE" id="PS50109">
    <property type="entry name" value="HIS_KIN"/>
    <property type="match status" value="1"/>
</dbReference>
<dbReference type="OrthoDB" id="9805942at2"/>
<keyword evidence="4" id="KW-0597">Phosphoprotein</keyword>
<dbReference type="PANTHER" id="PTHR45436:SF5">
    <property type="entry name" value="SENSOR HISTIDINE KINASE TRCS"/>
    <property type="match status" value="1"/>
</dbReference>
<dbReference type="InterPro" id="IPR025919">
    <property type="entry name" value="Stimulus_sens_dom"/>
</dbReference>
<sequence length="529" mass="58118">MAERRFATDIVRPLERMSVLDRISLTARILLVNILPLAVLGGGIFYLDSYRAQLLDERYKLARIEAQITAEALAGATRERQEALLVQIGKEQRMRLRMFDAEGQLWADSFALDEPGFAFDDISDDTWEQRFARWIDRAIDTIVSAEPVTDYIEPESQRADAWPEVVRAREQGLSQITLYDWVDGTPVITAAAPVGLNGATLLTTRNAVDITEAVRSARTSLLIGVGFALLASTLLSLFLARTIVKPLQILSQSAQRVRLGRERDVEVPRLPHRRDEIGMLARAISDMTDALRQRIDAVEHFAADVAHEIKNPLASLRSATESLSKVEDPELRSQLLDIATHDVRRIDRLVTEISDASRVDAEISRATFERVDMAALVGNILASRESRALNAGRTINFDPPARAARVMGVPVRLERVIDNLLDNAVSFSPEDGTIQIGMSVQDGCVSLSICDHGPGIPEAERGKIFDRFHSVRPEAEDFGNHSGLGLAIARTIAEAHGGSLLADDRPDGQQGACLTLSLPEARTSSTGAP</sequence>
<dbReference type="Pfam" id="PF13756">
    <property type="entry name" value="Stimulus_sens_1"/>
    <property type="match status" value="1"/>
</dbReference>
<evidence type="ECO:0000256" key="11">
    <source>
        <dbReference type="SAM" id="Phobius"/>
    </source>
</evidence>
<keyword evidence="9" id="KW-0902">Two-component regulatory system</keyword>
<evidence type="ECO:0000256" key="7">
    <source>
        <dbReference type="ARBA" id="ARBA00022777"/>
    </source>
</evidence>
<dbReference type="SUPFAM" id="SSF158472">
    <property type="entry name" value="HAMP domain-like"/>
    <property type="match status" value="1"/>
</dbReference>
<dbReference type="SUPFAM" id="SSF55874">
    <property type="entry name" value="ATPase domain of HSP90 chaperone/DNA topoisomerase II/histidine kinase"/>
    <property type="match status" value="1"/>
</dbReference>
<dbReference type="InterPro" id="IPR004358">
    <property type="entry name" value="Sig_transdc_His_kin-like_C"/>
</dbReference>
<reference evidence="15" key="1">
    <citation type="journal article" date="2009" name="J. Bacteriol.">
        <title>Complete genome sequence of Erythrobacter litoralis HTCC2594.</title>
        <authorList>
            <person name="Oh H.M."/>
            <person name="Giovannoni S.J."/>
            <person name="Ferriera S."/>
            <person name="Johnson J."/>
            <person name="Cho J.C."/>
        </authorList>
    </citation>
    <scope>NUCLEOTIDE SEQUENCE [LARGE SCALE GENOMIC DNA]</scope>
    <source>
        <strain evidence="15">HTCC2594</strain>
    </source>
</reference>
<evidence type="ECO:0000313" key="15">
    <source>
        <dbReference type="Proteomes" id="UP000008808"/>
    </source>
</evidence>
<evidence type="ECO:0000313" key="14">
    <source>
        <dbReference type="EMBL" id="ABC62518.1"/>
    </source>
</evidence>
<dbReference type="EC" id="2.7.13.3" evidence="3"/>
<dbReference type="GO" id="GO:0016020">
    <property type="term" value="C:membrane"/>
    <property type="evidence" value="ECO:0007669"/>
    <property type="project" value="UniProtKB-SubCell"/>
</dbReference>
<dbReference type="Gene3D" id="6.10.340.10">
    <property type="match status" value="1"/>
</dbReference>
<dbReference type="eggNOG" id="COG2205">
    <property type="taxonomic scope" value="Bacteria"/>
</dbReference>
<dbReference type="eggNOG" id="COG2770">
    <property type="taxonomic scope" value="Bacteria"/>
</dbReference>
<evidence type="ECO:0000256" key="1">
    <source>
        <dbReference type="ARBA" id="ARBA00000085"/>
    </source>
</evidence>
<dbReference type="InterPro" id="IPR050428">
    <property type="entry name" value="TCS_sensor_his_kinase"/>
</dbReference>
<dbReference type="InterPro" id="IPR025908">
    <property type="entry name" value="Sensor_TM1"/>
</dbReference>
<evidence type="ECO:0000259" key="13">
    <source>
        <dbReference type="PROSITE" id="PS50885"/>
    </source>
</evidence>
<comment type="subcellular location">
    <subcellularLocation>
        <location evidence="2">Membrane</location>
    </subcellularLocation>
</comment>
<keyword evidence="15" id="KW-1185">Reference proteome</keyword>
<dbReference type="GO" id="GO:0000155">
    <property type="term" value="F:phosphorelay sensor kinase activity"/>
    <property type="evidence" value="ECO:0007669"/>
    <property type="project" value="InterPro"/>
</dbReference>
<feature type="domain" description="HAMP" evidence="13">
    <location>
        <begin position="241"/>
        <end position="296"/>
    </location>
</feature>
<dbReference type="Pfam" id="PF00672">
    <property type="entry name" value="HAMP"/>
    <property type="match status" value="1"/>
</dbReference>
<dbReference type="RefSeq" id="WP_011413394.1">
    <property type="nucleotide sequence ID" value="NC_007722.1"/>
</dbReference>
<evidence type="ECO:0000256" key="5">
    <source>
        <dbReference type="ARBA" id="ARBA00022679"/>
    </source>
</evidence>
<evidence type="ECO:0000256" key="9">
    <source>
        <dbReference type="ARBA" id="ARBA00023012"/>
    </source>
</evidence>
<dbReference type="InterPro" id="IPR003661">
    <property type="entry name" value="HisK_dim/P_dom"/>
</dbReference>
<keyword evidence="8 11" id="KW-1133">Transmembrane helix</keyword>
<evidence type="ECO:0000259" key="12">
    <source>
        <dbReference type="PROSITE" id="PS50109"/>
    </source>
</evidence>
<dbReference type="InterPro" id="IPR005467">
    <property type="entry name" value="His_kinase_dom"/>
</dbReference>
<feature type="domain" description="Histidine kinase" evidence="12">
    <location>
        <begin position="304"/>
        <end position="522"/>
    </location>
</feature>
<dbReference type="InterPro" id="IPR003594">
    <property type="entry name" value="HATPase_dom"/>
</dbReference>
<gene>
    <name evidence="14" type="ordered locus">ELI_02130</name>
</gene>
<dbReference type="KEGG" id="eli:ELI_02130"/>
<dbReference type="SMART" id="SM00387">
    <property type="entry name" value="HATPase_c"/>
    <property type="match status" value="1"/>
</dbReference>
<dbReference type="PROSITE" id="PS50885">
    <property type="entry name" value="HAMP"/>
    <property type="match status" value="1"/>
</dbReference>
<evidence type="ECO:0000256" key="4">
    <source>
        <dbReference type="ARBA" id="ARBA00022553"/>
    </source>
</evidence>